<protein>
    <submittedName>
        <fullName evidence="1">Uncharacterized protein</fullName>
    </submittedName>
</protein>
<dbReference type="Proteomes" id="UP000245942">
    <property type="component" value="Unassembled WGS sequence"/>
</dbReference>
<accession>A0A316UA07</accession>
<name>A0A316UA07_9BASI</name>
<dbReference type="AlphaFoldDB" id="A0A316UA07"/>
<dbReference type="EMBL" id="KZ819325">
    <property type="protein sequence ID" value="PWN21311.1"/>
    <property type="molecule type" value="Genomic_DNA"/>
</dbReference>
<dbReference type="GeneID" id="37012860"/>
<evidence type="ECO:0000313" key="1">
    <source>
        <dbReference type="EMBL" id="PWN21311.1"/>
    </source>
</evidence>
<gene>
    <name evidence="1" type="ORF">BCV69DRAFT_276809</name>
</gene>
<reference evidence="1 2" key="1">
    <citation type="journal article" date="2018" name="Mol. Biol. Evol.">
        <title>Broad Genomic Sampling Reveals a Smut Pathogenic Ancestry of the Fungal Clade Ustilaginomycotina.</title>
        <authorList>
            <person name="Kijpornyongpan T."/>
            <person name="Mondo S.J."/>
            <person name="Barry K."/>
            <person name="Sandor L."/>
            <person name="Lee J."/>
            <person name="Lipzen A."/>
            <person name="Pangilinan J."/>
            <person name="LaButti K."/>
            <person name="Hainaut M."/>
            <person name="Henrissat B."/>
            <person name="Grigoriev I.V."/>
            <person name="Spatafora J.W."/>
            <person name="Aime M.C."/>
        </authorList>
    </citation>
    <scope>NUCLEOTIDE SEQUENCE [LARGE SCALE GENOMIC DNA]</scope>
    <source>
        <strain evidence="1 2">MCA 4718</strain>
    </source>
</reference>
<dbReference type="RefSeq" id="XP_025348471.1">
    <property type="nucleotide sequence ID" value="XM_025491126.1"/>
</dbReference>
<evidence type="ECO:0000313" key="2">
    <source>
        <dbReference type="Proteomes" id="UP000245942"/>
    </source>
</evidence>
<sequence length="340" mass="37124">MGLELPPKLISWAHSDRIQVSQLCLTHQTCRYNDAKVATLAASRVPCLVQQPSSNKRVSLATLSLGIKTLSYAERGEMRQALDAAARISQKAQRKVSHTLLYPVPLATVAERSTLSTLSAAVRQLPYPEATEMNIASTAASATSFERVMRPVGQPESFWMEHLNSRLLSAAFETSFESGEILSVANSVWTKGRELQDARLAAVPGFTDPKPDTAFGIGFENRSVAGKPFCASTLARLQEAFPYFVLSPDGRETLRALMPGFIYEAKPDLERPDVVKAQIALGAARVLAVLQRLKQLSRTVSPPPVVVCATSTAHHWDLYLATVSTLQCPHQWMSSLAHAV</sequence>
<organism evidence="1 2">
    <name type="scientific">Pseudomicrostroma glucosiphilum</name>
    <dbReference type="NCBI Taxonomy" id="1684307"/>
    <lineage>
        <taxon>Eukaryota</taxon>
        <taxon>Fungi</taxon>
        <taxon>Dikarya</taxon>
        <taxon>Basidiomycota</taxon>
        <taxon>Ustilaginomycotina</taxon>
        <taxon>Exobasidiomycetes</taxon>
        <taxon>Microstromatales</taxon>
        <taxon>Microstromatales incertae sedis</taxon>
        <taxon>Pseudomicrostroma</taxon>
    </lineage>
</organism>
<keyword evidence="2" id="KW-1185">Reference proteome</keyword>
<proteinExistence type="predicted"/>